<gene>
    <name evidence="1" type="ORF">Hypma_006365</name>
</gene>
<dbReference type="EMBL" id="LUEZ02000040">
    <property type="protein sequence ID" value="RDB25911.1"/>
    <property type="molecule type" value="Genomic_DNA"/>
</dbReference>
<name>A0A369JUA1_HYPMA</name>
<evidence type="ECO:0000313" key="2">
    <source>
        <dbReference type="Proteomes" id="UP000076154"/>
    </source>
</evidence>
<evidence type="ECO:0000313" key="1">
    <source>
        <dbReference type="EMBL" id="RDB25911.1"/>
    </source>
</evidence>
<sequence>MNSTPQQQWWSFTHNAMLTQGVVISPSFIPVFYNNQFFGSYPHTYVPQSMQTEPTLTSILEFHEYHVPNEHDPLLLILHSALLWVNRVGRWEVEVEELSRRFRLALMNRAIREMCGLTPWVVVRGPYEPNFDFEFKPGHGHYTLRSLAAEPQLSYTLHLYRDRSRLFPLESSAQYVDDMAVVCYC</sequence>
<protein>
    <submittedName>
        <fullName evidence="1">Uncharacterized protein</fullName>
    </submittedName>
</protein>
<proteinExistence type="predicted"/>
<organism evidence="1 2">
    <name type="scientific">Hypsizygus marmoreus</name>
    <name type="common">White beech mushroom</name>
    <name type="synonym">Agaricus marmoreus</name>
    <dbReference type="NCBI Taxonomy" id="39966"/>
    <lineage>
        <taxon>Eukaryota</taxon>
        <taxon>Fungi</taxon>
        <taxon>Dikarya</taxon>
        <taxon>Basidiomycota</taxon>
        <taxon>Agaricomycotina</taxon>
        <taxon>Agaricomycetes</taxon>
        <taxon>Agaricomycetidae</taxon>
        <taxon>Agaricales</taxon>
        <taxon>Tricholomatineae</taxon>
        <taxon>Lyophyllaceae</taxon>
        <taxon>Hypsizygus</taxon>
    </lineage>
</organism>
<dbReference type="Proteomes" id="UP000076154">
    <property type="component" value="Unassembled WGS sequence"/>
</dbReference>
<keyword evidence="2" id="KW-1185">Reference proteome</keyword>
<accession>A0A369JUA1</accession>
<reference evidence="1" key="1">
    <citation type="submission" date="2018-04" db="EMBL/GenBank/DDBJ databases">
        <title>Whole genome sequencing of Hypsizygus marmoreus.</title>
        <authorList>
            <person name="Choi I.-G."/>
            <person name="Min B."/>
            <person name="Kim J.-G."/>
            <person name="Kim S."/>
            <person name="Oh Y.-L."/>
            <person name="Kong W.-S."/>
            <person name="Park H."/>
            <person name="Jeong J."/>
            <person name="Song E.-S."/>
        </authorList>
    </citation>
    <scope>NUCLEOTIDE SEQUENCE [LARGE SCALE GENOMIC DNA]</scope>
    <source>
        <strain evidence="1">51987-8</strain>
    </source>
</reference>
<dbReference type="AlphaFoldDB" id="A0A369JUA1"/>
<comment type="caution">
    <text evidence="1">The sequence shown here is derived from an EMBL/GenBank/DDBJ whole genome shotgun (WGS) entry which is preliminary data.</text>
</comment>
<dbReference type="InParanoid" id="A0A369JUA1"/>